<feature type="chain" id="PRO_5046281273" evidence="1">
    <location>
        <begin position="22"/>
        <end position="222"/>
    </location>
</feature>
<dbReference type="EMBL" id="JARWAM010000027">
    <property type="protein sequence ID" value="MDR5907726.1"/>
    <property type="molecule type" value="Genomic_DNA"/>
</dbReference>
<comment type="caution">
    <text evidence="2">The sequence shown here is derived from an EMBL/GenBank/DDBJ whole genome shotgun (WGS) entry which is preliminary data.</text>
</comment>
<dbReference type="Proteomes" id="UP001251374">
    <property type="component" value="Unassembled WGS sequence"/>
</dbReference>
<keyword evidence="3" id="KW-1185">Reference proteome</keyword>
<evidence type="ECO:0000256" key="1">
    <source>
        <dbReference type="SAM" id="SignalP"/>
    </source>
</evidence>
<keyword evidence="1" id="KW-0732">Signal</keyword>
<dbReference type="RefSeq" id="WP_309725307.1">
    <property type="nucleotide sequence ID" value="NZ_JARWAM010000027.1"/>
</dbReference>
<accession>A0ABU1HJS1</accession>
<evidence type="ECO:0000313" key="2">
    <source>
        <dbReference type="EMBL" id="MDR5907726.1"/>
    </source>
</evidence>
<reference evidence="2 3" key="1">
    <citation type="submission" date="2023-04" db="EMBL/GenBank/DDBJ databases">
        <title>A long-awaited taxogenomic arrangement of the family Halomonadaceae.</title>
        <authorList>
            <person name="De La Haba R."/>
            <person name="Chuvochina M."/>
            <person name="Wittouck S."/>
            <person name="Arahal D.R."/>
            <person name="Sanchez-Porro C."/>
            <person name="Hugenholtz P."/>
            <person name="Ventosa A."/>
        </authorList>
    </citation>
    <scope>NUCLEOTIDE SEQUENCE [LARGE SCALE GENOMIC DNA]</scope>
    <source>
        <strain evidence="2 3">DSM 26770</strain>
    </source>
</reference>
<protein>
    <submittedName>
        <fullName evidence="2">Uncharacterized protein</fullName>
    </submittedName>
</protein>
<feature type="signal peptide" evidence="1">
    <location>
        <begin position="1"/>
        <end position="21"/>
    </location>
</feature>
<sequence>MRHSTVLIASLVLLLSLPATALGQSSTQEWQGYADALARGERHANLWQASWTGIYGASLALNAYQASEASDRDDRYDARVGVVKSALALGGMFLDRQPHPVAHRDFRALDQGDDLDRARALIRETAADERQRRSLEARLGSLAVNTASGLLIGVGDGRGRDGAINFATGMLISELQLQTQPRQAGRALNRFQPAQASLGELRFDYEYALLASPEQLGVAIRY</sequence>
<evidence type="ECO:0000313" key="3">
    <source>
        <dbReference type="Proteomes" id="UP001251374"/>
    </source>
</evidence>
<name>A0ABU1HJS1_9GAMM</name>
<gene>
    <name evidence="2" type="ORF">QC821_20840</name>
</gene>
<organism evidence="2 3">
    <name type="scientific">Franzmannia qiaohouensis</name>
    <dbReference type="NCBI Taxonomy" id="1329370"/>
    <lineage>
        <taxon>Bacteria</taxon>
        <taxon>Pseudomonadati</taxon>
        <taxon>Pseudomonadota</taxon>
        <taxon>Gammaproteobacteria</taxon>
        <taxon>Oceanospirillales</taxon>
        <taxon>Halomonadaceae</taxon>
        <taxon>Franzmannia</taxon>
    </lineage>
</organism>
<proteinExistence type="predicted"/>